<dbReference type="SUPFAM" id="SSF52172">
    <property type="entry name" value="CheY-like"/>
    <property type="match status" value="1"/>
</dbReference>
<dbReference type="Pfam" id="PF00512">
    <property type="entry name" value="HisKA"/>
    <property type="match status" value="1"/>
</dbReference>
<dbReference type="Gene3D" id="3.40.50.2300">
    <property type="match status" value="1"/>
</dbReference>
<dbReference type="InterPro" id="IPR015943">
    <property type="entry name" value="WD40/YVTN_repeat-like_dom_sf"/>
</dbReference>
<name>A0AAJ6BHB6_9BACT</name>
<dbReference type="PANTHER" id="PTHR43547">
    <property type="entry name" value="TWO-COMPONENT HISTIDINE KINASE"/>
    <property type="match status" value="1"/>
</dbReference>
<evidence type="ECO:0000256" key="2">
    <source>
        <dbReference type="ARBA" id="ARBA00012438"/>
    </source>
</evidence>
<evidence type="ECO:0000259" key="9">
    <source>
        <dbReference type="PROSITE" id="PS01124"/>
    </source>
</evidence>
<dbReference type="Gene3D" id="3.30.565.10">
    <property type="entry name" value="Histidine kinase-like ATPase, C-terminal domain"/>
    <property type="match status" value="1"/>
</dbReference>
<dbReference type="CDD" id="cd00082">
    <property type="entry name" value="HisKA"/>
    <property type="match status" value="1"/>
</dbReference>
<dbReference type="GO" id="GO:0003700">
    <property type="term" value="F:DNA-binding transcription factor activity"/>
    <property type="evidence" value="ECO:0007669"/>
    <property type="project" value="InterPro"/>
</dbReference>
<dbReference type="PROSITE" id="PS01124">
    <property type="entry name" value="HTH_ARAC_FAMILY_2"/>
    <property type="match status" value="1"/>
</dbReference>
<dbReference type="CDD" id="cd00075">
    <property type="entry name" value="HATPase"/>
    <property type="match status" value="1"/>
</dbReference>
<evidence type="ECO:0000313" key="13">
    <source>
        <dbReference type="Proteomes" id="UP001220610"/>
    </source>
</evidence>
<dbReference type="InterPro" id="IPR005467">
    <property type="entry name" value="His_kinase_dom"/>
</dbReference>
<evidence type="ECO:0000256" key="7">
    <source>
        <dbReference type="PROSITE-ProRule" id="PRU00169"/>
    </source>
</evidence>
<dbReference type="InterPro" id="IPR001789">
    <property type="entry name" value="Sig_transdc_resp-reg_receiver"/>
</dbReference>
<dbReference type="FunFam" id="1.10.287.130:FF:000045">
    <property type="entry name" value="Two-component system sensor histidine kinase/response regulator"/>
    <property type="match status" value="1"/>
</dbReference>
<dbReference type="Gene3D" id="2.60.40.10">
    <property type="entry name" value="Immunoglobulins"/>
    <property type="match status" value="1"/>
</dbReference>
<feature type="chain" id="PRO_5042574642" description="histidine kinase" evidence="8">
    <location>
        <begin position="19"/>
        <end position="1312"/>
    </location>
</feature>
<keyword evidence="8" id="KW-0732">Signal</keyword>
<dbReference type="InterPro" id="IPR018062">
    <property type="entry name" value="HTH_AraC-typ_CS"/>
</dbReference>
<protein>
    <recommendedName>
        <fullName evidence="2">histidine kinase</fullName>
        <ecNumber evidence="2">2.7.13.3</ecNumber>
    </recommendedName>
</protein>
<sequence length="1312" mass="148374">MRRLFVFLLLPLALTSYSQPYYFKHYQVEDGLSNNAVFCSTRDKTGFVWFGTRDGLNRFDGYQFRVYRNNVGNSLGNNFIRCMTSDSAGVIWLGTGNGLYSFDPITEQFRFIDGTGELDITRIQVDRPGNIWFTQGFNLYRYNSQLRKLQDHFSGIRYTDVASICATTDGSIATGSQQGRLRIHQEATDRFTVDEVILTFPSQLNSNWISQLFPLSDHAFLVGTMSSGLLMYDARTRQTTELIARNRNNTSIYVRDIIRYREQEFWIASESGIYILDLNSRQWEQLSKETTDPYSLSDNAIYTLLRDNEGGIWAGSYFGGINYYAPEYGWFTKYYSGARPGMLNGNAVREICQDRYGSLWIGTEDAGLNRLDPETGQFTHFYPNGQPGSLSYTNIQGLLADSNRLWIGTFEHGVERMDIPSGKVVRRYTFENGSGLSNNFVVSIHRTRSGILYLATVTGLFRYLDAADRFELVEGLPAIFYGCLSEDRQGNIWLGSVGWGIYQLPADGGKPIHYKYDPQQPTAGPSHNTINHIFEDSQGIIWIATDGGGLSSLDLRQQKFKHYGMADGLPANYIFNVEEDMLGRLWISSSKGLTCFQPGRQEMITFTTASGLLSDQFNYNSSFAGKDGTLYFGSARGLISFHPEAIQLQRKAPRAYFTGLQVMNQEVPVGVKGSPLQQSVTYTRQISLPHDQASFSLDFTALNLTTPGITEYAYRMQGLEDEWTHLKTNRKVYFTNLSPGTYTFQVKASLAGSDDSGEPASLTITILPPFYASPWAYCVYTLAGAALLFFLFRNYHRREQEKNRRRLEKLSFEKEKDIYQAKIDFFTNVTHEIRTPLTLIKAPLEVARRSDELPEIRRNLAVMEKSTDRLLQLTNQLLDFRKVETKGLQLEFVKTNISLLTSEICDRFRPVAAEKNLQLSFEYGDEPIQAYVDPEALTKIISNLLTNGIKYGHQFIRLQLDRQNNCFLLSVYNDGVLIPDDHHQKIFEPFFRMPNTGQQPGTGLGLPLARSLAELHSGSLQLRPGDGSTNCFELLIPLRPAQETLPEEEVAADAAEEQQGRADILVVEDNAEVRQFLLRELGKQYTIRTAASGTEALQVLGSASISLIISDVMMPGMDGFELCAGIKNNLEYSHIPVILLTAKNTLQSRIEGLSSGADAYIEKPFSPEHLLVQVATLLRNREIVREHFAHTPAVHLKSMANTQADEDFLERLNTVILEHLDNSELDVQQLAELLNMSRPTLYRKIKSISNLSPNEIINITRLKKAAILLAEGRYKIYEIAEMVGYNSQAYFGKNFQKQFGMSPTEYVNSLKR</sequence>
<dbReference type="Pfam" id="PF00072">
    <property type="entry name" value="Response_reg"/>
    <property type="match status" value="1"/>
</dbReference>
<dbReference type="PROSITE" id="PS50109">
    <property type="entry name" value="HIS_KIN"/>
    <property type="match status" value="1"/>
</dbReference>
<dbReference type="PRINTS" id="PR00344">
    <property type="entry name" value="BCTRLSENSOR"/>
</dbReference>
<accession>A0AAJ6BHB6</accession>
<dbReference type="GO" id="GO:0000155">
    <property type="term" value="F:phosphorelay sensor kinase activity"/>
    <property type="evidence" value="ECO:0007669"/>
    <property type="project" value="InterPro"/>
</dbReference>
<proteinExistence type="predicted"/>
<evidence type="ECO:0000259" key="10">
    <source>
        <dbReference type="PROSITE" id="PS50109"/>
    </source>
</evidence>
<feature type="modified residue" description="4-aspartylphosphate" evidence="7">
    <location>
        <position position="1111"/>
    </location>
</feature>
<dbReference type="SMART" id="SM00387">
    <property type="entry name" value="HATPase_c"/>
    <property type="match status" value="1"/>
</dbReference>
<dbReference type="GO" id="GO:0043565">
    <property type="term" value="F:sequence-specific DNA binding"/>
    <property type="evidence" value="ECO:0007669"/>
    <property type="project" value="InterPro"/>
</dbReference>
<dbReference type="PROSITE" id="PS00041">
    <property type="entry name" value="HTH_ARAC_FAMILY_1"/>
    <property type="match status" value="1"/>
</dbReference>
<dbReference type="InterPro" id="IPR013783">
    <property type="entry name" value="Ig-like_fold"/>
</dbReference>
<organism evidence="12 13">
    <name type="scientific">Candidatus Pseudobacter hemicellulosilyticus</name>
    <dbReference type="NCBI Taxonomy" id="3121375"/>
    <lineage>
        <taxon>Bacteria</taxon>
        <taxon>Pseudomonadati</taxon>
        <taxon>Bacteroidota</taxon>
        <taxon>Chitinophagia</taxon>
        <taxon>Chitinophagales</taxon>
        <taxon>Chitinophagaceae</taxon>
        <taxon>Pseudobacter</taxon>
    </lineage>
</organism>
<dbReference type="EMBL" id="CP119311">
    <property type="protein sequence ID" value="WEK37038.1"/>
    <property type="molecule type" value="Genomic_DNA"/>
</dbReference>
<dbReference type="EC" id="2.7.13.3" evidence="2"/>
<evidence type="ECO:0000313" key="12">
    <source>
        <dbReference type="EMBL" id="WEK37038.1"/>
    </source>
</evidence>
<dbReference type="InterPro" id="IPR018060">
    <property type="entry name" value="HTH_AraC"/>
</dbReference>
<dbReference type="SUPFAM" id="SSF63829">
    <property type="entry name" value="Calcium-dependent phosphotriesterase"/>
    <property type="match status" value="3"/>
</dbReference>
<dbReference type="InterPro" id="IPR009057">
    <property type="entry name" value="Homeodomain-like_sf"/>
</dbReference>
<evidence type="ECO:0000259" key="11">
    <source>
        <dbReference type="PROSITE" id="PS50110"/>
    </source>
</evidence>
<dbReference type="InterPro" id="IPR004358">
    <property type="entry name" value="Sig_transdc_His_kin-like_C"/>
</dbReference>
<dbReference type="InterPro" id="IPR011006">
    <property type="entry name" value="CheY-like_superfamily"/>
</dbReference>
<dbReference type="InterPro" id="IPR011123">
    <property type="entry name" value="Y_Y_Y"/>
</dbReference>
<keyword evidence="6" id="KW-0804">Transcription</keyword>
<evidence type="ECO:0000256" key="1">
    <source>
        <dbReference type="ARBA" id="ARBA00000085"/>
    </source>
</evidence>
<dbReference type="SMART" id="SM00448">
    <property type="entry name" value="REC"/>
    <property type="match status" value="1"/>
</dbReference>
<keyword evidence="5" id="KW-0238">DNA-binding</keyword>
<dbReference type="SUPFAM" id="SSF55874">
    <property type="entry name" value="ATPase domain of HSP90 chaperone/DNA topoisomerase II/histidine kinase"/>
    <property type="match status" value="1"/>
</dbReference>
<dbReference type="Gene3D" id="1.10.10.60">
    <property type="entry name" value="Homeodomain-like"/>
    <property type="match status" value="1"/>
</dbReference>
<gene>
    <name evidence="12" type="ORF">P0Y53_05945</name>
</gene>
<dbReference type="PROSITE" id="PS50110">
    <property type="entry name" value="RESPONSE_REGULATORY"/>
    <property type="match status" value="1"/>
</dbReference>
<dbReference type="CDD" id="cd17574">
    <property type="entry name" value="REC_OmpR"/>
    <property type="match status" value="1"/>
</dbReference>
<evidence type="ECO:0000256" key="4">
    <source>
        <dbReference type="ARBA" id="ARBA00023015"/>
    </source>
</evidence>
<feature type="domain" description="HTH araC/xylS-type" evidence="9">
    <location>
        <begin position="1210"/>
        <end position="1309"/>
    </location>
</feature>
<evidence type="ECO:0000256" key="5">
    <source>
        <dbReference type="ARBA" id="ARBA00023125"/>
    </source>
</evidence>
<dbReference type="Pfam" id="PF07495">
    <property type="entry name" value="Y_Y_Y"/>
    <property type="match status" value="1"/>
</dbReference>
<comment type="catalytic activity">
    <reaction evidence="1">
        <text>ATP + protein L-histidine = ADP + protein N-phospho-L-histidine.</text>
        <dbReference type="EC" id="2.7.13.3"/>
    </reaction>
</comment>
<dbReference type="InterPro" id="IPR036097">
    <property type="entry name" value="HisK_dim/P_sf"/>
</dbReference>
<dbReference type="Pfam" id="PF07494">
    <property type="entry name" value="Reg_prop"/>
    <property type="match status" value="6"/>
</dbReference>
<reference evidence="12" key="1">
    <citation type="submission" date="2023-03" db="EMBL/GenBank/DDBJ databases">
        <title>Andean soil-derived lignocellulolytic bacterial consortium as a source of novel taxa and putative plastic-active enzymes.</title>
        <authorList>
            <person name="Diaz-Garcia L."/>
            <person name="Chuvochina M."/>
            <person name="Feuerriegel G."/>
            <person name="Bunk B."/>
            <person name="Sproer C."/>
            <person name="Streit W.R."/>
            <person name="Rodriguez L.M."/>
            <person name="Overmann J."/>
            <person name="Jimenez D.J."/>
        </authorList>
    </citation>
    <scope>NUCLEOTIDE SEQUENCE</scope>
    <source>
        <strain evidence="12">MAG 7</strain>
    </source>
</reference>
<dbReference type="InterPro" id="IPR036890">
    <property type="entry name" value="HATPase_C_sf"/>
</dbReference>
<dbReference type="InterPro" id="IPR003661">
    <property type="entry name" value="HisK_dim/P_dom"/>
</dbReference>
<feature type="domain" description="Histidine kinase" evidence="10">
    <location>
        <begin position="828"/>
        <end position="1040"/>
    </location>
</feature>
<evidence type="ECO:0000256" key="3">
    <source>
        <dbReference type="ARBA" id="ARBA00022553"/>
    </source>
</evidence>
<dbReference type="InterPro" id="IPR003594">
    <property type="entry name" value="HATPase_dom"/>
</dbReference>
<dbReference type="SUPFAM" id="SSF46689">
    <property type="entry name" value="Homeodomain-like"/>
    <property type="match status" value="1"/>
</dbReference>
<dbReference type="Gene3D" id="1.10.287.130">
    <property type="match status" value="1"/>
</dbReference>
<dbReference type="FunFam" id="2.60.40.10:FF:000791">
    <property type="entry name" value="Two-component system sensor histidine kinase/response regulator"/>
    <property type="match status" value="1"/>
</dbReference>
<dbReference type="Pfam" id="PF12833">
    <property type="entry name" value="HTH_18"/>
    <property type="match status" value="1"/>
</dbReference>
<dbReference type="SUPFAM" id="SSF47384">
    <property type="entry name" value="Homodimeric domain of signal transducing histidine kinase"/>
    <property type="match status" value="1"/>
</dbReference>
<dbReference type="PANTHER" id="PTHR43547:SF2">
    <property type="entry name" value="HYBRID SIGNAL TRANSDUCTION HISTIDINE KINASE C"/>
    <property type="match status" value="1"/>
</dbReference>
<keyword evidence="3 7" id="KW-0597">Phosphoprotein</keyword>
<dbReference type="SMART" id="SM00388">
    <property type="entry name" value="HisKA"/>
    <property type="match status" value="1"/>
</dbReference>
<dbReference type="InterPro" id="IPR011110">
    <property type="entry name" value="Reg_prop"/>
</dbReference>
<dbReference type="CDD" id="cd00146">
    <property type="entry name" value="PKD"/>
    <property type="match status" value="1"/>
</dbReference>
<evidence type="ECO:0000256" key="8">
    <source>
        <dbReference type="SAM" id="SignalP"/>
    </source>
</evidence>
<dbReference type="Gene3D" id="2.130.10.10">
    <property type="entry name" value="YVTN repeat-like/Quinoprotein amine dehydrogenase"/>
    <property type="match status" value="2"/>
</dbReference>
<evidence type="ECO:0000256" key="6">
    <source>
        <dbReference type="ARBA" id="ARBA00023163"/>
    </source>
</evidence>
<keyword evidence="4" id="KW-0805">Transcription regulation</keyword>
<dbReference type="SMART" id="SM00342">
    <property type="entry name" value="HTH_ARAC"/>
    <property type="match status" value="1"/>
</dbReference>
<feature type="signal peptide" evidence="8">
    <location>
        <begin position="1"/>
        <end position="18"/>
    </location>
</feature>
<feature type="domain" description="Response regulatory" evidence="11">
    <location>
        <begin position="1063"/>
        <end position="1178"/>
    </location>
</feature>
<dbReference type="Proteomes" id="UP001220610">
    <property type="component" value="Chromosome"/>
</dbReference>
<dbReference type="Pfam" id="PF02518">
    <property type="entry name" value="HATPase_c"/>
    <property type="match status" value="1"/>
</dbReference>